<organism evidence="2 3">
    <name type="scientific">Rhizoctonia solani</name>
    <dbReference type="NCBI Taxonomy" id="456999"/>
    <lineage>
        <taxon>Eukaryota</taxon>
        <taxon>Fungi</taxon>
        <taxon>Dikarya</taxon>
        <taxon>Basidiomycota</taxon>
        <taxon>Agaricomycotina</taxon>
        <taxon>Agaricomycetes</taxon>
        <taxon>Cantharellales</taxon>
        <taxon>Ceratobasidiaceae</taxon>
        <taxon>Rhizoctonia</taxon>
    </lineage>
</organism>
<evidence type="ECO:0000313" key="2">
    <source>
        <dbReference type="EMBL" id="CAE6441654.1"/>
    </source>
</evidence>
<dbReference type="Proteomes" id="UP000663826">
    <property type="component" value="Unassembled WGS sequence"/>
</dbReference>
<protein>
    <recommendedName>
        <fullName evidence="1">VWFA domain-containing protein</fullName>
    </recommendedName>
</protein>
<gene>
    <name evidence="2" type="ORF">RDB_LOCUS70419</name>
</gene>
<sequence length="486" mass="53622">MTYESKPTVDGTYLIKVLSKDLFIESVPGDKPKLRLAPPSSNDNQKWNLSQVSPQSGIWKMMSVEGDMGVTYTVNKKLYWGYGHPHPHVGDSQEWEFVEHHQTFSKIKLHYGTDCFDVCESGSDTIHFYSDQRHASSGPHQCYVFQLLPPVVKPRKALDVMFLQDSTGSQSSYINGARSQINEICRNLLTLSTGELAIDDLRFGLIAFRDYPLESNAFITKCFDFTTSPDTMASNLGTLVADGGGDGPEAQCDALFEALKSPWNETATKVAVLITDSPPHGLGENSDSHSSGCPCGRDPLQAADDMLRSGITLYVVACEPTLSSSYKHARHFYEGLSRKTRGQLYNLGDPKGLTDVIVGCLMQEADSDALVRRYQSAIRQDAESGGLNADEISRRLHENLSNTNTSHYALSLDTMVEASEEGDRNVREWSEATSLAMAKGNITEAPPNRIKPEYLGGSLPTLSMERKPISLTQVEGIVKKSLARRH</sequence>
<evidence type="ECO:0000259" key="1">
    <source>
        <dbReference type="PROSITE" id="PS50234"/>
    </source>
</evidence>
<feature type="domain" description="VWFA" evidence="1">
    <location>
        <begin position="159"/>
        <end position="361"/>
    </location>
</feature>
<name>A0A8H3AVR4_9AGAM</name>
<dbReference type="InterPro" id="IPR036465">
    <property type="entry name" value="vWFA_dom_sf"/>
</dbReference>
<dbReference type="PROSITE" id="PS50234">
    <property type="entry name" value="VWFA"/>
    <property type="match status" value="1"/>
</dbReference>
<dbReference type="GO" id="GO:0004674">
    <property type="term" value="F:protein serine/threonine kinase activity"/>
    <property type="evidence" value="ECO:0007669"/>
    <property type="project" value="TreeGrafter"/>
</dbReference>
<dbReference type="Pfam" id="PF00092">
    <property type="entry name" value="VWA"/>
    <property type="match status" value="1"/>
</dbReference>
<reference evidence="2" key="1">
    <citation type="submission" date="2021-01" db="EMBL/GenBank/DDBJ databases">
        <authorList>
            <person name="Kaushik A."/>
        </authorList>
    </citation>
    <scope>NUCLEOTIDE SEQUENCE</scope>
    <source>
        <strain evidence="2">AG1-1B</strain>
    </source>
</reference>
<dbReference type="InterPro" id="IPR002035">
    <property type="entry name" value="VWF_A"/>
</dbReference>
<proteinExistence type="predicted"/>
<dbReference type="GO" id="GO:0005737">
    <property type="term" value="C:cytoplasm"/>
    <property type="evidence" value="ECO:0007669"/>
    <property type="project" value="TreeGrafter"/>
</dbReference>
<dbReference type="InterPro" id="IPR052969">
    <property type="entry name" value="Thr-specific_kinase-like"/>
</dbReference>
<dbReference type="InterPro" id="IPR035992">
    <property type="entry name" value="Ricin_B-like_lectins"/>
</dbReference>
<dbReference type="SUPFAM" id="SSF50370">
    <property type="entry name" value="Ricin B-like lectins"/>
    <property type="match status" value="1"/>
</dbReference>
<dbReference type="CDD" id="cd00198">
    <property type="entry name" value="vWFA"/>
    <property type="match status" value="1"/>
</dbReference>
<dbReference type="AlphaFoldDB" id="A0A8H3AVR4"/>
<comment type="caution">
    <text evidence="2">The sequence shown here is derived from an EMBL/GenBank/DDBJ whole genome shotgun (WGS) entry which is preliminary data.</text>
</comment>
<dbReference type="PANTHER" id="PTHR47763">
    <property type="entry name" value="ALPHA-PROTEIN KINASE VWKA"/>
    <property type="match status" value="1"/>
</dbReference>
<accession>A0A8H3AVR4</accession>
<evidence type="ECO:0000313" key="3">
    <source>
        <dbReference type="Proteomes" id="UP000663826"/>
    </source>
</evidence>
<dbReference type="EMBL" id="CAJMWQ010001226">
    <property type="protein sequence ID" value="CAE6441654.1"/>
    <property type="molecule type" value="Genomic_DNA"/>
</dbReference>
<dbReference type="PANTHER" id="PTHR47763:SF1">
    <property type="entry name" value="DUF659 DOMAIN-CONTAINING PROTEIN"/>
    <property type="match status" value="1"/>
</dbReference>
<dbReference type="Gene3D" id="3.40.50.410">
    <property type="entry name" value="von Willebrand factor, type A domain"/>
    <property type="match status" value="1"/>
</dbReference>
<dbReference type="SUPFAM" id="SSF53300">
    <property type="entry name" value="vWA-like"/>
    <property type="match status" value="1"/>
</dbReference>